<dbReference type="KEGG" id="mzi:HWN40_11415"/>
<evidence type="ECO:0000256" key="1">
    <source>
        <dbReference type="SAM" id="Phobius"/>
    </source>
</evidence>
<accession>A0A7D5EGE3</accession>
<sequence>MNKKELEIIASIGSVILLTVLFVLVHQTMQGMQQLQEYGFVGALVVFIIVTSAIGLKINQMD</sequence>
<dbReference type="RefSeq" id="WP_176965849.1">
    <property type="nucleotide sequence ID" value="NZ_CP058215.1"/>
</dbReference>
<keyword evidence="1" id="KW-0812">Transmembrane</keyword>
<dbReference type="EMBL" id="CP058215">
    <property type="protein sequence ID" value="QLC50794.1"/>
    <property type="molecule type" value="Genomic_DNA"/>
</dbReference>
<protein>
    <submittedName>
        <fullName evidence="2">Uncharacterized protein</fullName>
    </submittedName>
</protein>
<keyword evidence="3" id="KW-1185">Reference proteome</keyword>
<keyword evidence="1" id="KW-1133">Transmembrane helix</keyword>
<dbReference type="AlphaFoldDB" id="A0A7D5EGE3"/>
<proteinExistence type="predicted"/>
<evidence type="ECO:0000313" key="2">
    <source>
        <dbReference type="EMBL" id="QLC50794.1"/>
    </source>
</evidence>
<dbReference type="Proteomes" id="UP000509594">
    <property type="component" value="Chromosome"/>
</dbReference>
<reference evidence="2 3" key="1">
    <citation type="submission" date="2020-06" db="EMBL/GenBank/DDBJ databases">
        <title>Methanolobus halotolerans sp. nov., isolated from a saline lake Tus in Siberia.</title>
        <authorList>
            <person name="Shen Y."/>
            <person name="Chen S.-C."/>
            <person name="Lai M.-C."/>
            <person name="Huang H.-H."/>
            <person name="Chiu H.-H."/>
            <person name="Tang S.-L."/>
            <person name="Rogozin D.Y."/>
            <person name="Degermendzhy A.G."/>
        </authorList>
    </citation>
    <scope>NUCLEOTIDE SEQUENCE [LARGE SCALE GENOMIC DNA]</scope>
    <source>
        <strain evidence="2 3">DSM 21339</strain>
    </source>
</reference>
<gene>
    <name evidence="2" type="ORF">HWN40_11415</name>
</gene>
<organism evidence="2 3">
    <name type="scientific">Methanolobus zinderi</name>
    <dbReference type="NCBI Taxonomy" id="536044"/>
    <lineage>
        <taxon>Archaea</taxon>
        <taxon>Methanobacteriati</taxon>
        <taxon>Methanobacteriota</taxon>
        <taxon>Stenosarchaea group</taxon>
        <taxon>Methanomicrobia</taxon>
        <taxon>Methanosarcinales</taxon>
        <taxon>Methanosarcinaceae</taxon>
        <taxon>Methanolobus</taxon>
    </lineage>
</organism>
<dbReference type="OrthoDB" id="125500at2157"/>
<feature type="transmembrane region" description="Helical" evidence="1">
    <location>
        <begin position="38"/>
        <end position="58"/>
    </location>
</feature>
<feature type="transmembrane region" description="Helical" evidence="1">
    <location>
        <begin position="6"/>
        <end position="26"/>
    </location>
</feature>
<name>A0A7D5EGE3_9EURY</name>
<evidence type="ECO:0000313" key="3">
    <source>
        <dbReference type="Proteomes" id="UP000509594"/>
    </source>
</evidence>
<keyword evidence="1" id="KW-0472">Membrane</keyword>
<dbReference type="GeneID" id="55822292"/>